<organism evidence="1 2">
    <name type="scientific">Minwuia thermotolerans</name>
    <dbReference type="NCBI Taxonomy" id="2056226"/>
    <lineage>
        <taxon>Bacteria</taxon>
        <taxon>Pseudomonadati</taxon>
        <taxon>Pseudomonadota</taxon>
        <taxon>Alphaproteobacteria</taxon>
        <taxon>Minwuiales</taxon>
        <taxon>Minwuiaceae</taxon>
        <taxon>Minwuia</taxon>
    </lineage>
</organism>
<dbReference type="SUPFAM" id="SSF56645">
    <property type="entry name" value="Acyl-CoA dehydrogenase NM domain-like"/>
    <property type="match status" value="1"/>
</dbReference>
<sequence>MSGRAPAGPGEAAFHDFWREAEFGRLEPVDMAVEGGRAALSLPQVFIAGYQASLRKVFPDLPAAGWAALAAAEDRKDPERFPGTVLTADGAGFRLGGCKSWIGQSRHVRHLLVTAKLDGAVRIARLPRDRAGVTITHRESPGFLPGLSQGFGRFERVAVAPGELLPGERGRDFARAERLFVMLACAAFLEARSVGAAQSPVDGLAAYCAEGRHDPARLAALDRDLQAAGERFGASAAAGAVPDWNGDRGLIAMYSRRIQARDPAAA</sequence>
<dbReference type="InterPro" id="IPR009100">
    <property type="entry name" value="AcylCoA_DH/oxidase_NM_dom_sf"/>
</dbReference>
<gene>
    <name evidence="1" type="ORF">CVT23_00775</name>
</gene>
<protein>
    <recommendedName>
        <fullName evidence="3">Acyl-CoA dehydrogenase</fullName>
    </recommendedName>
</protein>
<dbReference type="GO" id="GO:0016627">
    <property type="term" value="F:oxidoreductase activity, acting on the CH-CH group of donors"/>
    <property type="evidence" value="ECO:0007669"/>
    <property type="project" value="InterPro"/>
</dbReference>
<dbReference type="InterPro" id="IPR046373">
    <property type="entry name" value="Acyl-CoA_Oxase/DH_mid-dom_sf"/>
</dbReference>
<evidence type="ECO:0000313" key="1">
    <source>
        <dbReference type="EMBL" id="PJK31618.1"/>
    </source>
</evidence>
<name>A0A2M9G7C2_9PROT</name>
<proteinExistence type="predicted"/>
<accession>A0A2M9G7C2</accession>
<dbReference type="Proteomes" id="UP000229498">
    <property type="component" value="Unassembled WGS sequence"/>
</dbReference>
<dbReference type="EMBL" id="PHIG01000004">
    <property type="protein sequence ID" value="PJK31618.1"/>
    <property type="molecule type" value="Genomic_DNA"/>
</dbReference>
<evidence type="ECO:0000313" key="2">
    <source>
        <dbReference type="Proteomes" id="UP000229498"/>
    </source>
</evidence>
<dbReference type="RefSeq" id="WP_109794443.1">
    <property type="nucleotide sequence ID" value="NZ_PHIG01000004.1"/>
</dbReference>
<dbReference type="AlphaFoldDB" id="A0A2M9G7C2"/>
<reference evidence="1 2" key="1">
    <citation type="submission" date="2017-11" db="EMBL/GenBank/DDBJ databases">
        <title>Draft genome sequence of Rhizobiales bacterium SY3-13.</title>
        <authorList>
            <person name="Sun C."/>
        </authorList>
    </citation>
    <scope>NUCLEOTIDE SEQUENCE [LARGE SCALE GENOMIC DNA]</scope>
    <source>
        <strain evidence="1 2">SY3-13</strain>
    </source>
</reference>
<evidence type="ECO:0008006" key="3">
    <source>
        <dbReference type="Google" id="ProtNLM"/>
    </source>
</evidence>
<keyword evidence="2" id="KW-1185">Reference proteome</keyword>
<dbReference type="Gene3D" id="2.40.110.10">
    <property type="entry name" value="Butyryl-CoA Dehydrogenase, subunit A, domain 2"/>
    <property type="match status" value="1"/>
</dbReference>
<dbReference type="OrthoDB" id="571684at2"/>
<comment type="caution">
    <text evidence="1">The sequence shown here is derived from an EMBL/GenBank/DDBJ whole genome shotgun (WGS) entry which is preliminary data.</text>
</comment>